<dbReference type="RefSeq" id="XP_018150684.1">
    <property type="nucleotide sequence ID" value="XM_018309441.1"/>
</dbReference>
<keyword evidence="2" id="KW-1185">Reference proteome</keyword>
<accession>A0A1B7XQY1</accession>
<dbReference type="KEGG" id="chig:CH63R_14467"/>
<sequence>MEGVRMASAAGEAGAPCMIRLNVRHDVPAIRFEERPLCDGWLRSVGFLVPGRDGDEWDAIKKNWLGFLTATRPPERGTGQTAERRGRRAIQVAFWNGADGLEALAERWPAPARRMLTQTAEEPHAPPFESLGPKWLLDRRRRFQSMWTGLVCFLAYSAQHGTLEAMGLSLDQARTNDLLNLIQEVATASASGNPNPLFAPTLAFLLGSIADKEATARTNAILWWTAVLVRSALASDDEGDDFISRGAFAANIVPIDTPLHDRVESMLHYSRVFVLHQASNLLPGLPGFANEIQGDLNAVDIAWLNNDSGPRPTDCCDGRTCTSVAWRAMLAHLRSEADNALGSTVGTPMYEVAQLLARLREVRSRT</sequence>
<dbReference type="OrthoDB" id="4823938at2759"/>
<dbReference type="EMBL" id="LTAN01000011">
    <property type="protein sequence ID" value="OBR02166.1"/>
    <property type="molecule type" value="Genomic_DNA"/>
</dbReference>
<dbReference type="GeneID" id="28873548"/>
<gene>
    <name evidence="1" type="ORF">CH63R_14467</name>
</gene>
<evidence type="ECO:0000313" key="1">
    <source>
        <dbReference type="EMBL" id="OBR02166.1"/>
    </source>
</evidence>
<dbReference type="VEuPathDB" id="FungiDB:CH63R_14467"/>
<name>A0A1B7XQY1_COLHI</name>
<evidence type="ECO:0000313" key="2">
    <source>
        <dbReference type="Proteomes" id="UP000092177"/>
    </source>
</evidence>
<organism evidence="1 2">
    <name type="scientific">Colletotrichum higginsianum (strain IMI 349063)</name>
    <name type="common">Crucifer anthracnose fungus</name>
    <dbReference type="NCBI Taxonomy" id="759273"/>
    <lineage>
        <taxon>Eukaryota</taxon>
        <taxon>Fungi</taxon>
        <taxon>Dikarya</taxon>
        <taxon>Ascomycota</taxon>
        <taxon>Pezizomycotina</taxon>
        <taxon>Sordariomycetes</taxon>
        <taxon>Hypocreomycetidae</taxon>
        <taxon>Glomerellales</taxon>
        <taxon>Glomerellaceae</taxon>
        <taxon>Colletotrichum</taxon>
        <taxon>Colletotrichum destructivum species complex</taxon>
    </lineage>
</organism>
<reference evidence="2" key="1">
    <citation type="journal article" date="2017" name="BMC Genomics">
        <title>Gapless genome assembly of Colletotrichum higginsianum reveals chromosome structure and association of transposable elements with secondary metabolite gene clusters.</title>
        <authorList>
            <person name="Dallery J.-F."/>
            <person name="Lapalu N."/>
            <person name="Zampounis A."/>
            <person name="Pigne S."/>
            <person name="Luyten I."/>
            <person name="Amselem J."/>
            <person name="Wittenberg A.H.J."/>
            <person name="Zhou S."/>
            <person name="de Queiroz M.V."/>
            <person name="Robin G.P."/>
            <person name="Auger A."/>
            <person name="Hainaut M."/>
            <person name="Henrissat B."/>
            <person name="Kim K.-T."/>
            <person name="Lee Y.-H."/>
            <person name="Lespinet O."/>
            <person name="Schwartz D.C."/>
            <person name="Thon M.R."/>
            <person name="O'Connell R.J."/>
        </authorList>
    </citation>
    <scope>NUCLEOTIDE SEQUENCE [LARGE SCALE GENOMIC DNA]</scope>
    <source>
        <strain evidence="2">IMI 349063</strain>
    </source>
</reference>
<dbReference type="AlphaFoldDB" id="A0A1B7XQY1"/>
<comment type="caution">
    <text evidence="1">The sequence shown here is derived from an EMBL/GenBank/DDBJ whole genome shotgun (WGS) entry which is preliminary data.</text>
</comment>
<proteinExistence type="predicted"/>
<dbReference type="Proteomes" id="UP000092177">
    <property type="component" value="Chromosome 11"/>
</dbReference>
<protein>
    <submittedName>
        <fullName evidence="1">Uncharacterized protein</fullName>
    </submittedName>
</protein>